<organism evidence="15 16">
    <name type="scientific">Oopsacas minuta</name>
    <dbReference type="NCBI Taxonomy" id="111878"/>
    <lineage>
        <taxon>Eukaryota</taxon>
        <taxon>Metazoa</taxon>
        <taxon>Porifera</taxon>
        <taxon>Hexactinellida</taxon>
        <taxon>Hexasterophora</taxon>
        <taxon>Lyssacinosida</taxon>
        <taxon>Leucopsacidae</taxon>
        <taxon>Oopsacas</taxon>
    </lineage>
</organism>
<comment type="subunit">
    <text evidence="3">Mammalian complex I is composed of 45 different subunits.</text>
</comment>
<dbReference type="EMBL" id="JAKMXF010000111">
    <property type="protein sequence ID" value="KAI6657639.1"/>
    <property type="molecule type" value="Genomic_DNA"/>
</dbReference>
<accession>A0AAV7KAG6</accession>
<evidence type="ECO:0000256" key="7">
    <source>
        <dbReference type="ARBA" id="ARBA00022792"/>
    </source>
</evidence>
<comment type="caution">
    <text evidence="15">The sequence shown here is derived from an EMBL/GenBank/DDBJ whole genome shotgun (WGS) entry which is preliminary data.</text>
</comment>
<evidence type="ECO:0000256" key="13">
    <source>
        <dbReference type="ARBA" id="ARBA00046116"/>
    </source>
</evidence>
<keyword evidence="10" id="KW-0472">Membrane</keyword>
<keyword evidence="6" id="KW-0679">Respiratory chain</keyword>
<comment type="similarity">
    <text evidence="2">Belongs to the complex I LYR family.</text>
</comment>
<proteinExistence type="inferred from homology"/>
<keyword evidence="9" id="KW-0496">Mitochondrion</keyword>
<evidence type="ECO:0000313" key="15">
    <source>
        <dbReference type="EMBL" id="KAI6657639.1"/>
    </source>
</evidence>
<feature type="domain" description="Complex 1 LYR protein" evidence="14">
    <location>
        <begin position="27"/>
        <end position="87"/>
    </location>
</feature>
<sequence>MSSGLTHFTKVAKPIASVDLPSARKLVIRLYRMWIREIPRIQENFTLEYNRAQCVAKLREKFLENAHVRDPRAIDLLVFKGRQELDECVLVWKQRTHILRYFQDTKRKPLTKFMDRFNQGMKNL</sequence>
<evidence type="ECO:0000256" key="10">
    <source>
        <dbReference type="ARBA" id="ARBA00023136"/>
    </source>
</evidence>
<dbReference type="Pfam" id="PF05347">
    <property type="entry name" value="Complex1_LYR"/>
    <property type="match status" value="1"/>
</dbReference>
<reference evidence="15 16" key="1">
    <citation type="journal article" date="2023" name="BMC Biol.">
        <title>The compact genome of the sponge Oopsacas minuta (Hexactinellida) is lacking key metazoan core genes.</title>
        <authorList>
            <person name="Santini S."/>
            <person name="Schenkelaars Q."/>
            <person name="Jourda C."/>
            <person name="Duchesne M."/>
            <person name="Belahbib H."/>
            <person name="Rocher C."/>
            <person name="Selva M."/>
            <person name="Riesgo A."/>
            <person name="Vervoort M."/>
            <person name="Leys S.P."/>
            <person name="Kodjabachian L."/>
            <person name="Le Bivic A."/>
            <person name="Borchiellini C."/>
            <person name="Claverie J.M."/>
            <person name="Renard E."/>
        </authorList>
    </citation>
    <scope>NUCLEOTIDE SEQUENCE [LARGE SCALE GENOMIC DNA]</scope>
    <source>
        <strain evidence="15">SPO-2</strain>
    </source>
</reference>
<dbReference type="PANTHER" id="PTHR12964:SF0">
    <property type="entry name" value="NADH DEHYDROGENASE [UBIQUINONE] 1 ALPHA SUBCOMPLEX SUBUNIT 6"/>
    <property type="match status" value="1"/>
</dbReference>
<keyword evidence="7" id="KW-0999">Mitochondrion inner membrane</keyword>
<comment type="subcellular location">
    <subcellularLocation>
        <location evidence="1">Mitochondrion inner membrane</location>
        <topology evidence="1">Peripheral membrane protein</topology>
        <orientation evidence="1">Matrix side</orientation>
    </subcellularLocation>
</comment>
<name>A0AAV7KAG6_9METZ</name>
<evidence type="ECO:0000259" key="14">
    <source>
        <dbReference type="Pfam" id="PF05347"/>
    </source>
</evidence>
<keyword evidence="8" id="KW-0249">Electron transport</keyword>
<evidence type="ECO:0000256" key="4">
    <source>
        <dbReference type="ARBA" id="ARBA00016386"/>
    </source>
</evidence>
<dbReference type="GO" id="GO:0045271">
    <property type="term" value="C:respiratory chain complex I"/>
    <property type="evidence" value="ECO:0007669"/>
    <property type="project" value="InterPro"/>
</dbReference>
<evidence type="ECO:0000256" key="12">
    <source>
        <dbReference type="ARBA" id="ARBA00032352"/>
    </source>
</evidence>
<evidence type="ECO:0000256" key="3">
    <source>
        <dbReference type="ARBA" id="ARBA00011790"/>
    </source>
</evidence>
<comment type="function">
    <text evidence="13">Accessory subunit of the mitochondrial membrane respiratory chain NADH dehydrogenase (Complex I), that is believed to be not involved in catalysis. Required for proper complex I assembly. Complex I functions in the transfer of electrons from NADH to the respiratory chain. The immediate electron acceptor for the enzyme is believed to be ubiquinone.</text>
</comment>
<dbReference type="CDD" id="cd20266">
    <property type="entry name" value="Complex1_LYR_NDUFA6_LYRM6"/>
    <property type="match status" value="1"/>
</dbReference>
<dbReference type="AlphaFoldDB" id="A0AAV7KAG6"/>
<dbReference type="InterPro" id="IPR016488">
    <property type="entry name" value="NADH_Ub_cplx-1_asu_su-6"/>
</dbReference>
<dbReference type="Proteomes" id="UP001165289">
    <property type="component" value="Unassembled WGS sequence"/>
</dbReference>
<evidence type="ECO:0000256" key="1">
    <source>
        <dbReference type="ARBA" id="ARBA00004443"/>
    </source>
</evidence>
<dbReference type="InterPro" id="IPR045299">
    <property type="entry name" value="Complex1_LYR_NDUFA6_LYRM6"/>
</dbReference>
<evidence type="ECO:0000256" key="11">
    <source>
        <dbReference type="ARBA" id="ARBA00030213"/>
    </source>
</evidence>
<dbReference type="PANTHER" id="PTHR12964">
    <property type="entry name" value="NADH-UBIQUINONE OXIDOREDUCTASE B14 SUBUNIT"/>
    <property type="match status" value="1"/>
</dbReference>
<evidence type="ECO:0000256" key="2">
    <source>
        <dbReference type="ARBA" id="ARBA00009508"/>
    </source>
</evidence>
<dbReference type="GO" id="GO:0006979">
    <property type="term" value="P:response to oxidative stress"/>
    <property type="evidence" value="ECO:0007669"/>
    <property type="project" value="TreeGrafter"/>
</dbReference>
<dbReference type="InterPro" id="IPR008011">
    <property type="entry name" value="Complex1_LYR_dom"/>
</dbReference>
<keyword evidence="5" id="KW-0813">Transport</keyword>
<dbReference type="GO" id="GO:0005743">
    <property type="term" value="C:mitochondrial inner membrane"/>
    <property type="evidence" value="ECO:0007669"/>
    <property type="project" value="UniProtKB-SubCell"/>
</dbReference>
<gene>
    <name evidence="15" type="ORF">LOD99_382</name>
</gene>
<evidence type="ECO:0000256" key="8">
    <source>
        <dbReference type="ARBA" id="ARBA00022982"/>
    </source>
</evidence>
<evidence type="ECO:0000256" key="6">
    <source>
        <dbReference type="ARBA" id="ARBA00022660"/>
    </source>
</evidence>
<evidence type="ECO:0000313" key="16">
    <source>
        <dbReference type="Proteomes" id="UP001165289"/>
    </source>
</evidence>
<keyword evidence="16" id="KW-1185">Reference proteome</keyword>
<protein>
    <recommendedName>
        <fullName evidence="4">NADH dehydrogenase [ubiquinone] 1 alpha subcomplex subunit 6</fullName>
    </recommendedName>
    <alternativeName>
        <fullName evidence="11">Complex I-B14</fullName>
    </alternativeName>
    <alternativeName>
        <fullName evidence="12">NADH-ubiquinone oxidoreductase B14 subunit</fullName>
    </alternativeName>
</protein>
<evidence type="ECO:0000256" key="5">
    <source>
        <dbReference type="ARBA" id="ARBA00022448"/>
    </source>
</evidence>
<evidence type="ECO:0000256" key="9">
    <source>
        <dbReference type="ARBA" id="ARBA00023128"/>
    </source>
</evidence>